<feature type="transmembrane region" description="Helical" evidence="1">
    <location>
        <begin position="62"/>
        <end position="85"/>
    </location>
</feature>
<reference evidence="2" key="1">
    <citation type="submission" date="2008-03" db="EMBL/GenBank/DDBJ databases">
        <title>Complete sequence of Thermoproteus neutrophilus V24Sta.</title>
        <authorList>
            <consortium name="US DOE Joint Genome Institute"/>
            <person name="Copeland A."/>
            <person name="Lucas S."/>
            <person name="Lapidus A."/>
            <person name="Glavina del Rio T."/>
            <person name="Dalin E."/>
            <person name="Tice H."/>
            <person name="Bruce D."/>
            <person name="Goodwin L."/>
            <person name="Pitluck S."/>
            <person name="Sims D."/>
            <person name="Brettin T."/>
            <person name="Detter J.C."/>
            <person name="Han C."/>
            <person name="Kuske C.R."/>
            <person name="Schmutz J."/>
            <person name="Larimer F."/>
            <person name="Land M."/>
            <person name="Hauser L."/>
            <person name="Kyrpides N."/>
            <person name="Mikhailova N."/>
            <person name="Biddle J.F."/>
            <person name="Zhang Z."/>
            <person name="Fitz-Gibbon S.T."/>
            <person name="Lowe T.M."/>
            <person name="Saltikov C."/>
            <person name="House C.H."/>
            <person name="Richardson P."/>
        </authorList>
    </citation>
    <scope>NUCLEOTIDE SEQUENCE [LARGE SCALE GENOMIC DNA]</scope>
    <source>
        <strain evidence="2">V24Sta</strain>
    </source>
</reference>
<name>B1YC03_PYRNV</name>
<dbReference type="GeneID" id="6164565"/>
<keyword evidence="1" id="KW-0812">Transmembrane</keyword>
<organism evidence="2 3">
    <name type="scientific">Pyrobaculum neutrophilum (strain DSM 2338 / JCM 9278 / NBRC 100436 / V24Sta)</name>
    <name type="common">Thermoproteus neutrophilus</name>
    <dbReference type="NCBI Taxonomy" id="444157"/>
    <lineage>
        <taxon>Archaea</taxon>
        <taxon>Thermoproteota</taxon>
        <taxon>Thermoprotei</taxon>
        <taxon>Thermoproteales</taxon>
        <taxon>Thermoproteaceae</taxon>
        <taxon>Pyrobaculum</taxon>
    </lineage>
</organism>
<dbReference type="AlphaFoldDB" id="B1YC03"/>
<keyword evidence="3" id="KW-1185">Reference proteome</keyword>
<keyword evidence="1" id="KW-1133">Transmembrane helix</keyword>
<keyword evidence="1" id="KW-0472">Membrane</keyword>
<feature type="transmembrane region" description="Helical" evidence="1">
    <location>
        <begin position="101"/>
        <end position="120"/>
    </location>
</feature>
<feature type="transmembrane region" description="Helical" evidence="1">
    <location>
        <begin position="20"/>
        <end position="42"/>
    </location>
</feature>
<proteinExistence type="predicted"/>
<dbReference type="Proteomes" id="UP000001694">
    <property type="component" value="Chromosome"/>
</dbReference>
<dbReference type="KEGG" id="tne:Tneu_1942"/>
<dbReference type="eggNOG" id="arCOG05438">
    <property type="taxonomic scope" value="Archaea"/>
</dbReference>
<evidence type="ECO:0000313" key="2">
    <source>
        <dbReference type="EMBL" id="ACB40857.1"/>
    </source>
</evidence>
<accession>B1YC03</accession>
<dbReference type="HOGENOM" id="CLU_1607221_0_0_2"/>
<protein>
    <submittedName>
        <fullName evidence="2">Uncharacterized protein</fullName>
    </submittedName>
</protein>
<dbReference type="OrthoDB" id="29112at2157"/>
<evidence type="ECO:0000256" key="1">
    <source>
        <dbReference type="SAM" id="Phobius"/>
    </source>
</evidence>
<feature type="transmembrane region" description="Helical" evidence="1">
    <location>
        <begin position="132"/>
        <end position="157"/>
    </location>
</feature>
<dbReference type="RefSeq" id="WP_012351276.1">
    <property type="nucleotide sequence ID" value="NC_010525.1"/>
</dbReference>
<gene>
    <name evidence="2" type="ordered locus">Tneu_1942</name>
</gene>
<dbReference type="EMBL" id="CP001014">
    <property type="protein sequence ID" value="ACB40857.1"/>
    <property type="molecule type" value="Genomic_DNA"/>
</dbReference>
<evidence type="ECO:0000313" key="3">
    <source>
        <dbReference type="Proteomes" id="UP000001694"/>
    </source>
</evidence>
<sequence length="165" mass="17590">MSRAVLYRRSEEQKQRFSLYGMLTALFHLVTLLAGGVAYASSNLPVYLSMNAAVASGHGTAVFFQSMLALLSFIVLAVSALLIFLSRATTARGEFTSSSKLIYSAIVADALALAFAAASLAPPASGIINSLYYVFIVMAAACIAMALFAVVLLRGVVSYYTPRRK</sequence>